<organism evidence="11 12">
    <name type="scientific">Aquabacterium lacunae</name>
    <dbReference type="NCBI Taxonomy" id="2528630"/>
    <lineage>
        <taxon>Bacteria</taxon>
        <taxon>Pseudomonadati</taxon>
        <taxon>Pseudomonadota</taxon>
        <taxon>Betaproteobacteria</taxon>
        <taxon>Burkholderiales</taxon>
        <taxon>Aquabacterium</taxon>
    </lineage>
</organism>
<accession>A0A4V2JG18</accession>
<evidence type="ECO:0000313" key="11">
    <source>
        <dbReference type="EMBL" id="TBO34386.1"/>
    </source>
</evidence>
<evidence type="ECO:0000256" key="3">
    <source>
        <dbReference type="ARBA" id="ARBA00013109"/>
    </source>
</evidence>
<keyword evidence="12" id="KW-1185">Reference proteome</keyword>
<keyword evidence="4 9" id="KW-0456">Lyase</keyword>
<proteinExistence type="inferred from homology"/>
<dbReference type="AlphaFoldDB" id="A0A4V2JG18"/>
<name>A0A4V2JG18_9BURK</name>
<dbReference type="GO" id="GO:0004852">
    <property type="term" value="F:uroporphyrinogen-III synthase activity"/>
    <property type="evidence" value="ECO:0007669"/>
    <property type="project" value="UniProtKB-UniRule"/>
</dbReference>
<evidence type="ECO:0000256" key="8">
    <source>
        <dbReference type="ARBA" id="ARBA00048617"/>
    </source>
</evidence>
<evidence type="ECO:0000259" key="10">
    <source>
        <dbReference type="Pfam" id="PF02602"/>
    </source>
</evidence>
<dbReference type="EC" id="4.2.1.75" evidence="3 9"/>
<evidence type="ECO:0000256" key="1">
    <source>
        <dbReference type="ARBA" id="ARBA00004772"/>
    </source>
</evidence>
<comment type="similarity">
    <text evidence="2 9">Belongs to the uroporphyrinogen-III synthase family.</text>
</comment>
<comment type="pathway">
    <text evidence="1 9">Porphyrin-containing compound metabolism; protoporphyrin-IX biosynthesis; coproporphyrinogen-III from 5-aminolevulinate: step 3/4.</text>
</comment>
<dbReference type="InterPro" id="IPR036108">
    <property type="entry name" value="4pyrrol_syn_uPrphyn_synt_sf"/>
</dbReference>
<comment type="caution">
    <text evidence="11">The sequence shown here is derived from an EMBL/GenBank/DDBJ whole genome shotgun (WGS) entry which is preliminary data.</text>
</comment>
<dbReference type="InterPro" id="IPR003754">
    <property type="entry name" value="4pyrrol_synth_uPrphyn_synth"/>
</dbReference>
<dbReference type="EMBL" id="SIXI01000001">
    <property type="protein sequence ID" value="TBO34386.1"/>
    <property type="molecule type" value="Genomic_DNA"/>
</dbReference>
<feature type="domain" description="Tetrapyrrole biosynthesis uroporphyrinogen III synthase" evidence="10">
    <location>
        <begin position="14"/>
        <end position="248"/>
    </location>
</feature>
<dbReference type="Proteomes" id="UP000292120">
    <property type="component" value="Unassembled WGS sequence"/>
</dbReference>
<protein>
    <recommendedName>
        <fullName evidence="7 9">Uroporphyrinogen-III synthase</fullName>
        <ecNumber evidence="3 9">4.2.1.75</ecNumber>
    </recommendedName>
</protein>
<dbReference type="CDD" id="cd06578">
    <property type="entry name" value="HemD"/>
    <property type="match status" value="1"/>
</dbReference>
<comment type="catalytic activity">
    <reaction evidence="8 9">
        <text>hydroxymethylbilane = uroporphyrinogen III + H2O</text>
        <dbReference type="Rhea" id="RHEA:18965"/>
        <dbReference type="ChEBI" id="CHEBI:15377"/>
        <dbReference type="ChEBI" id="CHEBI:57308"/>
        <dbReference type="ChEBI" id="CHEBI:57845"/>
        <dbReference type="EC" id="4.2.1.75"/>
    </reaction>
</comment>
<evidence type="ECO:0000256" key="5">
    <source>
        <dbReference type="ARBA" id="ARBA00023244"/>
    </source>
</evidence>
<dbReference type="RefSeq" id="WP_130966335.1">
    <property type="nucleotide sequence ID" value="NZ_SIXI01000001.1"/>
</dbReference>
<gene>
    <name evidence="11" type="ORF">EYS42_02915</name>
</gene>
<evidence type="ECO:0000256" key="9">
    <source>
        <dbReference type="RuleBase" id="RU366031"/>
    </source>
</evidence>
<dbReference type="InterPro" id="IPR039793">
    <property type="entry name" value="UROS/Hem4"/>
</dbReference>
<dbReference type="OrthoDB" id="9787650at2"/>
<reference evidence="11 12" key="1">
    <citation type="submission" date="2019-02" db="EMBL/GenBank/DDBJ databases">
        <title>Aquabacterium sp. strain KMB7.</title>
        <authorList>
            <person name="Chen W.-M."/>
        </authorList>
    </citation>
    <scope>NUCLEOTIDE SEQUENCE [LARGE SCALE GENOMIC DNA]</scope>
    <source>
        <strain evidence="11 12">KMB7</strain>
    </source>
</reference>
<comment type="function">
    <text evidence="6 9">Catalyzes cyclization of the linear tetrapyrrole, hydroxymethylbilane, to the macrocyclic uroporphyrinogen III.</text>
</comment>
<evidence type="ECO:0000256" key="7">
    <source>
        <dbReference type="ARBA" id="ARBA00040167"/>
    </source>
</evidence>
<dbReference type="GO" id="GO:0006782">
    <property type="term" value="P:protoporphyrinogen IX biosynthetic process"/>
    <property type="evidence" value="ECO:0007669"/>
    <property type="project" value="UniProtKB-UniRule"/>
</dbReference>
<dbReference type="PANTHER" id="PTHR38042">
    <property type="entry name" value="UROPORPHYRINOGEN-III SYNTHASE, CHLOROPLASTIC"/>
    <property type="match status" value="1"/>
</dbReference>
<dbReference type="GO" id="GO:0006780">
    <property type="term" value="P:uroporphyrinogen III biosynthetic process"/>
    <property type="evidence" value="ECO:0007669"/>
    <property type="project" value="UniProtKB-UniRule"/>
</dbReference>
<dbReference type="PANTHER" id="PTHR38042:SF1">
    <property type="entry name" value="UROPORPHYRINOGEN-III SYNTHASE, CHLOROPLASTIC"/>
    <property type="match status" value="1"/>
</dbReference>
<evidence type="ECO:0000256" key="4">
    <source>
        <dbReference type="ARBA" id="ARBA00023239"/>
    </source>
</evidence>
<dbReference type="Gene3D" id="3.40.50.10090">
    <property type="match status" value="2"/>
</dbReference>
<evidence type="ECO:0000256" key="2">
    <source>
        <dbReference type="ARBA" id="ARBA00008133"/>
    </source>
</evidence>
<sequence>MLTLVTRPEPQASQWAADLNALGLHAQPLPLLALTAPPDAAPVARAWQQLAEVACVLFVSPAAAHWWAQARPAGACWPAGTLAAAPGPGTALALLQSLGHAGLTPEQVISPPATAAQFDSEHLWPWLAPHPWAGRRVLIASGGDQGEARGRQWLSAQWQAQGATVDALLAYTRGPAPWTDADLAQARQAWAQPGHHAWLFSSSQAIDVLQARMGRAPARAVAVCTHPRVAERAAQAGFGRLVDTRPQLAEVASALQVLSCEPHA</sequence>
<keyword evidence="5 9" id="KW-0627">Porphyrin biosynthesis</keyword>
<dbReference type="Pfam" id="PF02602">
    <property type="entry name" value="HEM4"/>
    <property type="match status" value="1"/>
</dbReference>
<dbReference type="SUPFAM" id="SSF69618">
    <property type="entry name" value="HemD-like"/>
    <property type="match status" value="1"/>
</dbReference>
<evidence type="ECO:0000313" key="12">
    <source>
        <dbReference type="Proteomes" id="UP000292120"/>
    </source>
</evidence>
<evidence type="ECO:0000256" key="6">
    <source>
        <dbReference type="ARBA" id="ARBA00037589"/>
    </source>
</evidence>